<name>A0A760BE56_SALER</name>
<comment type="caution">
    <text evidence="1">The sequence shown here is derived from an EMBL/GenBank/DDBJ whole genome shotgun (WGS) entry which is preliminary data.</text>
</comment>
<dbReference type="InterPro" id="IPR021364">
    <property type="entry name" value="DUF2857"/>
</dbReference>
<reference evidence="1" key="2">
    <citation type="submission" date="2020-02" db="EMBL/GenBank/DDBJ databases">
        <authorList>
            <consortium name="NCBI Pathogen Detection Project"/>
        </authorList>
    </citation>
    <scope>NUCLEOTIDE SEQUENCE</scope>
    <source>
        <strain evidence="1">MA.CK_94/00001630</strain>
    </source>
</reference>
<sequence>MSGLTGDWLNETSNILINNRIRGLTMLPSINYMTLIFTLQAVREGNIKYCNTIGLTLDEMREINKFSLDELFFISKTSMMFIDVSVNHERLKNILIRSHQELQYQQQINRAIRLGASHEILYTYFGLNTVDVAARRRLLGITIPNGRKVIPDENTDARIWLLWKTKHLNNTESLQALDAMMQITEENKMSTSHHMLNPSGE</sequence>
<reference evidence="1" key="1">
    <citation type="journal article" date="2018" name="Genome Biol.">
        <title>SKESA: strategic k-mer extension for scrupulous assemblies.</title>
        <authorList>
            <person name="Souvorov A."/>
            <person name="Agarwala R."/>
            <person name="Lipman D.J."/>
        </authorList>
    </citation>
    <scope>NUCLEOTIDE SEQUENCE</scope>
    <source>
        <strain evidence="1">MA.CK_94/00001630</strain>
    </source>
</reference>
<dbReference type="Pfam" id="PF11198">
    <property type="entry name" value="DUF2857"/>
    <property type="match status" value="1"/>
</dbReference>
<evidence type="ECO:0000313" key="1">
    <source>
        <dbReference type="EMBL" id="HAG2282237.1"/>
    </source>
</evidence>
<accession>A0A760BE56</accession>
<gene>
    <name evidence="1" type="ORF">G8W61_002521</name>
</gene>
<protein>
    <submittedName>
        <fullName evidence="1">DUF2857 domain-containing protein</fullName>
    </submittedName>
</protein>
<dbReference type="EMBL" id="DAAXRP010000008">
    <property type="protein sequence ID" value="HAG2282237.1"/>
    <property type="molecule type" value="Genomic_DNA"/>
</dbReference>
<proteinExistence type="predicted"/>
<organism evidence="1">
    <name type="scientific">Salmonella enterica</name>
    <name type="common">Salmonella choleraesuis</name>
    <dbReference type="NCBI Taxonomy" id="28901"/>
    <lineage>
        <taxon>Bacteria</taxon>
        <taxon>Pseudomonadati</taxon>
        <taxon>Pseudomonadota</taxon>
        <taxon>Gammaproteobacteria</taxon>
        <taxon>Enterobacterales</taxon>
        <taxon>Enterobacteriaceae</taxon>
        <taxon>Salmonella</taxon>
    </lineage>
</organism>
<dbReference type="AlphaFoldDB" id="A0A760BE56"/>